<dbReference type="RefSeq" id="WP_146451954.1">
    <property type="nucleotide sequence ID" value="NZ_SJPS01000005.1"/>
</dbReference>
<keyword evidence="2" id="KW-1185">Reference proteome</keyword>
<dbReference type="Proteomes" id="UP000318437">
    <property type="component" value="Unassembled WGS sequence"/>
</dbReference>
<comment type="caution">
    <text evidence="1">The sequence shown here is derived from an EMBL/GenBank/DDBJ whole genome shotgun (WGS) entry which is preliminary data.</text>
</comment>
<protein>
    <submittedName>
        <fullName evidence="1">Uncharacterized protein</fullName>
    </submittedName>
</protein>
<proteinExistence type="predicted"/>
<accession>A0A5C6CPR1</accession>
<evidence type="ECO:0000313" key="2">
    <source>
        <dbReference type="Proteomes" id="UP000318437"/>
    </source>
</evidence>
<name>A0A5C6CPR1_9BACT</name>
<organism evidence="1 2">
    <name type="scientific">Bythopirellula polymerisocia</name>
    <dbReference type="NCBI Taxonomy" id="2528003"/>
    <lineage>
        <taxon>Bacteria</taxon>
        <taxon>Pseudomonadati</taxon>
        <taxon>Planctomycetota</taxon>
        <taxon>Planctomycetia</taxon>
        <taxon>Pirellulales</taxon>
        <taxon>Lacipirellulaceae</taxon>
        <taxon>Bythopirellula</taxon>
    </lineage>
</organism>
<dbReference type="AlphaFoldDB" id="A0A5C6CPR1"/>
<evidence type="ECO:0000313" key="1">
    <source>
        <dbReference type="EMBL" id="TWU24739.1"/>
    </source>
</evidence>
<gene>
    <name evidence="1" type="ORF">Pla144_36250</name>
</gene>
<sequence length="221" mass="25233">MYQLESIYLSGGHWHIAAEFDTNNSVEFMMERLILVSLLLFQNSNAVVAQVTPNSHFALEVAVLKEPENESNREVLDAFRKDLKSLLQNLPPVQVVAMDTTEFAGKEEWDDDVWKSKIERNLKQVGVTLKREPSTKGPRLVAHVFRNRENNQWGASLELKEDVILNRPNAPSLNCTTYIDKTVGIATRQEAEKTLFESVGQFCWLYENYLDLDEAMQSVSP</sequence>
<reference evidence="1 2" key="1">
    <citation type="submission" date="2019-02" db="EMBL/GenBank/DDBJ databases">
        <title>Deep-cultivation of Planctomycetes and their phenomic and genomic characterization uncovers novel biology.</title>
        <authorList>
            <person name="Wiegand S."/>
            <person name="Jogler M."/>
            <person name="Boedeker C."/>
            <person name="Pinto D."/>
            <person name="Vollmers J."/>
            <person name="Rivas-Marin E."/>
            <person name="Kohn T."/>
            <person name="Peeters S.H."/>
            <person name="Heuer A."/>
            <person name="Rast P."/>
            <person name="Oberbeckmann S."/>
            <person name="Bunk B."/>
            <person name="Jeske O."/>
            <person name="Meyerdierks A."/>
            <person name="Storesund J.E."/>
            <person name="Kallscheuer N."/>
            <person name="Luecker S."/>
            <person name="Lage O.M."/>
            <person name="Pohl T."/>
            <person name="Merkel B.J."/>
            <person name="Hornburger P."/>
            <person name="Mueller R.-W."/>
            <person name="Bruemmer F."/>
            <person name="Labrenz M."/>
            <person name="Spormann A.M."/>
            <person name="Op Den Camp H."/>
            <person name="Overmann J."/>
            <person name="Amann R."/>
            <person name="Jetten M.S.M."/>
            <person name="Mascher T."/>
            <person name="Medema M.H."/>
            <person name="Devos D.P."/>
            <person name="Kaster A.-K."/>
            <person name="Ovreas L."/>
            <person name="Rohde M."/>
            <person name="Galperin M.Y."/>
            <person name="Jogler C."/>
        </authorList>
    </citation>
    <scope>NUCLEOTIDE SEQUENCE [LARGE SCALE GENOMIC DNA]</scope>
    <source>
        <strain evidence="1 2">Pla144</strain>
    </source>
</reference>
<dbReference type="EMBL" id="SJPS01000005">
    <property type="protein sequence ID" value="TWU24739.1"/>
    <property type="molecule type" value="Genomic_DNA"/>
</dbReference>